<keyword evidence="2" id="KW-0804">Transcription</keyword>
<keyword evidence="4" id="KW-0238">DNA-binding</keyword>
<evidence type="ECO:0000313" key="5">
    <source>
        <dbReference type="Proteomes" id="UP000521199"/>
    </source>
</evidence>
<dbReference type="AlphaFoldDB" id="A0A7W8D479"/>
<evidence type="ECO:0000313" key="4">
    <source>
        <dbReference type="EMBL" id="MBB5207604.1"/>
    </source>
</evidence>
<dbReference type="InterPro" id="IPR013196">
    <property type="entry name" value="HTH_11"/>
</dbReference>
<gene>
    <name evidence="4" type="ORF">HNQ52_001133</name>
</gene>
<reference evidence="4 5" key="1">
    <citation type="submission" date="2020-08" db="EMBL/GenBank/DDBJ databases">
        <title>Genomic Encyclopedia of Type Strains, Phase IV (KMG-IV): sequencing the most valuable type-strain genomes for metagenomic binning, comparative biology and taxonomic classification.</title>
        <authorList>
            <person name="Goeker M."/>
        </authorList>
    </citation>
    <scope>NUCLEOTIDE SEQUENCE [LARGE SCALE GENOMIC DNA]</scope>
    <source>
        <strain evidence="4 5">DSM 24163</strain>
    </source>
</reference>
<evidence type="ECO:0000256" key="2">
    <source>
        <dbReference type="ARBA" id="ARBA00023163"/>
    </source>
</evidence>
<dbReference type="InterPro" id="IPR028349">
    <property type="entry name" value="PafC-like"/>
</dbReference>
<proteinExistence type="predicted"/>
<dbReference type="PROSITE" id="PS51000">
    <property type="entry name" value="HTH_DEOR_2"/>
    <property type="match status" value="1"/>
</dbReference>
<comment type="caution">
    <text evidence="4">The sequence shown here is derived from an EMBL/GenBank/DDBJ whole genome shotgun (WGS) entry which is preliminary data.</text>
</comment>
<name>A0A7W8D479_9GAMM</name>
<dbReference type="InterPro" id="IPR057727">
    <property type="entry name" value="WCX_dom"/>
</dbReference>
<dbReference type="PIRSF" id="PIRSF016838">
    <property type="entry name" value="PafC"/>
    <property type="match status" value="1"/>
</dbReference>
<protein>
    <submittedName>
        <fullName evidence="4">Putative DNA-binding transcriptional regulator YafY</fullName>
    </submittedName>
</protein>
<evidence type="ECO:0000256" key="1">
    <source>
        <dbReference type="ARBA" id="ARBA00023015"/>
    </source>
</evidence>
<dbReference type="Pfam" id="PF13280">
    <property type="entry name" value="WYL"/>
    <property type="match status" value="1"/>
</dbReference>
<sequence>MSGPTQRVLAVLELLQARGRISGADLAREIDVDPRTVRRYIARLEGLGIPIVANRGRDGSYALVPGFKLPPLLFDDDEALALALGLRAVRAMGLAATAPAVASALAKLERVMPGGLRRRVGALDETVALELAHPVVAVDHALLSALSVAAQQRRRVRLDYRSPQGDTTTRLFDPYGLLWRTGRWYALGHCHLRRAVRSFRLDRVLAVVPVDASFARPEQFDAREHMNAAIARLPRTHPVDVLLHTDLDTARRELFASLGVLEPVPGGVRLQAQVDSLDWFAGELARLPFEVTIATPPALRDAVTGVAERCRRMATRA</sequence>
<dbReference type="Pfam" id="PF25583">
    <property type="entry name" value="WCX"/>
    <property type="match status" value="1"/>
</dbReference>
<dbReference type="Pfam" id="PF08279">
    <property type="entry name" value="HTH_11"/>
    <property type="match status" value="1"/>
</dbReference>
<dbReference type="SUPFAM" id="SSF46785">
    <property type="entry name" value="Winged helix' DNA-binding domain"/>
    <property type="match status" value="1"/>
</dbReference>
<dbReference type="GO" id="GO:0003677">
    <property type="term" value="F:DNA binding"/>
    <property type="evidence" value="ECO:0007669"/>
    <property type="project" value="UniProtKB-KW"/>
</dbReference>
<dbReference type="EMBL" id="JACHHP010000002">
    <property type="protein sequence ID" value="MBB5207604.1"/>
    <property type="molecule type" value="Genomic_DNA"/>
</dbReference>
<dbReference type="PANTHER" id="PTHR34580">
    <property type="match status" value="1"/>
</dbReference>
<keyword evidence="5" id="KW-1185">Reference proteome</keyword>
<dbReference type="InterPro" id="IPR001034">
    <property type="entry name" value="DeoR_HTH"/>
</dbReference>
<organism evidence="4 5">
    <name type="scientific">Chiayiivirga flava</name>
    <dbReference type="NCBI Taxonomy" id="659595"/>
    <lineage>
        <taxon>Bacteria</taxon>
        <taxon>Pseudomonadati</taxon>
        <taxon>Pseudomonadota</taxon>
        <taxon>Gammaproteobacteria</taxon>
        <taxon>Lysobacterales</taxon>
        <taxon>Lysobacteraceae</taxon>
        <taxon>Chiayiivirga</taxon>
    </lineage>
</organism>
<dbReference type="RefSeq" id="WP_183960148.1">
    <property type="nucleotide sequence ID" value="NZ_JACHHP010000002.1"/>
</dbReference>
<feature type="domain" description="HTH deoR-type" evidence="3">
    <location>
        <begin position="4"/>
        <end position="59"/>
    </location>
</feature>
<dbReference type="PANTHER" id="PTHR34580:SF3">
    <property type="entry name" value="PROTEIN PAFB"/>
    <property type="match status" value="1"/>
</dbReference>
<accession>A0A7W8D479</accession>
<dbReference type="InterPro" id="IPR026881">
    <property type="entry name" value="WYL_dom"/>
</dbReference>
<dbReference type="Gene3D" id="1.10.10.10">
    <property type="entry name" value="Winged helix-like DNA-binding domain superfamily/Winged helix DNA-binding domain"/>
    <property type="match status" value="1"/>
</dbReference>
<dbReference type="GO" id="GO:0003700">
    <property type="term" value="F:DNA-binding transcription factor activity"/>
    <property type="evidence" value="ECO:0007669"/>
    <property type="project" value="InterPro"/>
</dbReference>
<keyword evidence="1" id="KW-0805">Transcription regulation</keyword>
<dbReference type="Proteomes" id="UP000521199">
    <property type="component" value="Unassembled WGS sequence"/>
</dbReference>
<evidence type="ECO:0000259" key="3">
    <source>
        <dbReference type="PROSITE" id="PS51000"/>
    </source>
</evidence>
<dbReference type="PROSITE" id="PS52050">
    <property type="entry name" value="WYL"/>
    <property type="match status" value="1"/>
</dbReference>
<dbReference type="InterPro" id="IPR036390">
    <property type="entry name" value="WH_DNA-bd_sf"/>
</dbReference>
<dbReference type="InterPro" id="IPR036388">
    <property type="entry name" value="WH-like_DNA-bd_sf"/>
</dbReference>
<dbReference type="InterPro" id="IPR051534">
    <property type="entry name" value="CBASS_pafABC_assoc_protein"/>
</dbReference>